<comment type="subcellular location">
    <subcellularLocation>
        <location evidence="1">Membrane</location>
    </subcellularLocation>
</comment>
<dbReference type="Pfam" id="PF01679">
    <property type="entry name" value="Pmp3"/>
    <property type="match status" value="1"/>
</dbReference>
<accession>A0A2G5VKW9</accession>
<protein>
    <submittedName>
        <fullName evidence="7">Uncharacterized protein</fullName>
    </submittedName>
</protein>
<gene>
    <name evidence="7" type="primary">Cni-T23B3.2</name>
    <name evidence="7" type="synonym">Cnig_chr_I.g2525</name>
    <name evidence="7" type="ORF">B9Z55_002525</name>
</gene>
<dbReference type="AlphaFoldDB" id="A0A2G5VKW9"/>
<comment type="caution">
    <text evidence="7">The sequence shown here is derived from an EMBL/GenBank/DDBJ whole genome shotgun (WGS) entry which is preliminary data.</text>
</comment>
<evidence type="ECO:0000256" key="4">
    <source>
        <dbReference type="ARBA" id="ARBA00022989"/>
    </source>
</evidence>
<proteinExistence type="inferred from homology"/>
<evidence type="ECO:0000313" key="7">
    <source>
        <dbReference type="EMBL" id="PIC52404.1"/>
    </source>
</evidence>
<evidence type="ECO:0000256" key="2">
    <source>
        <dbReference type="ARBA" id="ARBA00009530"/>
    </source>
</evidence>
<dbReference type="InterPro" id="IPR000612">
    <property type="entry name" value="PMP3"/>
</dbReference>
<evidence type="ECO:0000256" key="6">
    <source>
        <dbReference type="SAM" id="Phobius"/>
    </source>
</evidence>
<feature type="transmembrane region" description="Helical" evidence="6">
    <location>
        <begin position="74"/>
        <end position="99"/>
    </location>
</feature>
<dbReference type="PANTHER" id="PTHR21659:SF10">
    <property type="entry name" value="PLASMA MEMBRANE PROTEOLIPID 3-RELATED"/>
    <property type="match status" value="1"/>
</dbReference>
<keyword evidence="5 6" id="KW-0472">Membrane</keyword>
<name>A0A2G5VKW9_9PELO</name>
<evidence type="ECO:0000256" key="3">
    <source>
        <dbReference type="ARBA" id="ARBA00022692"/>
    </source>
</evidence>
<sequence length="108" mass="12449">MNSEFSDPLFFNKNFKMAEEKMTANVPADAEEGRVFVIESNRRDEIAKLVVLIVLIIVFPPAAVAVHANECNMHVFISLILVFFFMIPSYIHAVWYCFFRKPTQMTIS</sequence>
<evidence type="ECO:0000313" key="8">
    <source>
        <dbReference type="Proteomes" id="UP000230233"/>
    </source>
</evidence>
<dbReference type="GO" id="GO:0016020">
    <property type="term" value="C:membrane"/>
    <property type="evidence" value="ECO:0007669"/>
    <property type="project" value="UniProtKB-SubCell"/>
</dbReference>
<organism evidence="7 8">
    <name type="scientific">Caenorhabditis nigoni</name>
    <dbReference type="NCBI Taxonomy" id="1611254"/>
    <lineage>
        <taxon>Eukaryota</taxon>
        <taxon>Metazoa</taxon>
        <taxon>Ecdysozoa</taxon>
        <taxon>Nematoda</taxon>
        <taxon>Chromadorea</taxon>
        <taxon>Rhabditida</taxon>
        <taxon>Rhabditina</taxon>
        <taxon>Rhabditomorpha</taxon>
        <taxon>Rhabditoidea</taxon>
        <taxon>Rhabditidae</taxon>
        <taxon>Peloderinae</taxon>
        <taxon>Caenorhabditis</taxon>
    </lineage>
</organism>
<feature type="transmembrane region" description="Helical" evidence="6">
    <location>
        <begin position="49"/>
        <end position="68"/>
    </location>
</feature>
<keyword evidence="3 6" id="KW-0812">Transmembrane</keyword>
<dbReference type="STRING" id="1611254.A0A2G5VKW9"/>
<keyword evidence="8" id="KW-1185">Reference proteome</keyword>
<keyword evidence="4 6" id="KW-1133">Transmembrane helix</keyword>
<dbReference type="Proteomes" id="UP000230233">
    <property type="component" value="Chromosome I"/>
</dbReference>
<dbReference type="OrthoDB" id="2802411at2759"/>
<evidence type="ECO:0000256" key="5">
    <source>
        <dbReference type="ARBA" id="ARBA00023136"/>
    </source>
</evidence>
<comment type="similarity">
    <text evidence="2">Belongs to the UPF0057 (PMP3) family.</text>
</comment>
<reference evidence="8" key="1">
    <citation type="submission" date="2017-10" db="EMBL/GenBank/DDBJ databases">
        <title>Rapid genome shrinkage in a self-fertile nematode reveals novel sperm competition proteins.</title>
        <authorList>
            <person name="Yin D."/>
            <person name="Schwarz E.M."/>
            <person name="Thomas C.G."/>
            <person name="Felde R.L."/>
            <person name="Korf I.F."/>
            <person name="Cutter A.D."/>
            <person name="Schartner C.M."/>
            <person name="Ralston E.J."/>
            <person name="Meyer B.J."/>
            <person name="Haag E.S."/>
        </authorList>
    </citation>
    <scope>NUCLEOTIDE SEQUENCE [LARGE SCALE GENOMIC DNA]</scope>
    <source>
        <strain evidence="8">JU1422</strain>
    </source>
</reference>
<evidence type="ECO:0000256" key="1">
    <source>
        <dbReference type="ARBA" id="ARBA00004370"/>
    </source>
</evidence>
<dbReference type="EMBL" id="PDUG01000001">
    <property type="protein sequence ID" value="PIC52404.1"/>
    <property type="molecule type" value="Genomic_DNA"/>
</dbReference>
<dbReference type="PANTHER" id="PTHR21659">
    <property type="entry name" value="HYDROPHOBIC PROTEIN RCI2 LOW TEMPERATURE AND SALT RESPONSIVE PROTEIN LTI6 -RELATED"/>
    <property type="match status" value="1"/>
</dbReference>